<reference evidence="8" key="1">
    <citation type="journal article" date="2019" name="Int. J. Syst. Evol. Microbiol.">
        <title>The Global Catalogue of Microorganisms (GCM) 10K type strain sequencing project: providing services to taxonomists for standard genome sequencing and annotation.</title>
        <authorList>
            <consortium name="The Broad Institute Genomics Platform"/>
            <consortium name="The Broad Institute Genome Sequencing Center for Infectious Disease"/>
            <person name="Wu L."/>
            <person name="Ma J."/>
        </authorList>
    </citation>
    <scope>NUCLEOTIDE SEQUENCE [LARGE SCALE GENOMIC DNA]</scope>
    <source>
        <strain evidence="8">CGMCC 1.15044</strain>
    </source>
</reference>
<keyword evidence="1 5" id="KW-0328">Glycosyltransferase</keyword>
<dbReference type="PANTHER" id="PTHR34136">
    <property type="match status" value="1"/>
</dbReference>
<proteinExistence type="inferred from homology"/>
<dbReference type="CDD" id="cd06533">
    <property type="entry name" value="Glyco_transf_WecG_TagA"/>
    <property type="match status" value="1"/>
</dbReference>
<keyword evidence="3 5" id="KW-0777">Teichoic acid biosynthesis</keyword>
<evidence type="ECO:0000256" key="6">
    <source>
        <dbReference type="SAM" id="MobiDB-lite"/>
    </source>
</evidence>
<dbReference type="Proteomes" id="UP000609323">
    <property type="component" value="Unassembled WGS sequence"/>
</dbReference>
<gene>
    <name evidence="7" type="ORF">GCM10010917_31530</name>
</gene>
<evidence type="ECO:0000313" key="8">
    <source>
        <dbReference type="Proteomes" id="UP000609323"/>
    </source>
</evidence>
<keyword evidence="2 5" id="KW-0808">Transferase</keyword>
<organism evidence="7 8">
    <name type="scientific">Paenibacillus physcomitrellae</name>
    <dbReference type="NCBI Taxonomy" id="1619311"/>
    <lineage>
        <taxon>Bacteria</taxon>
        <taxon>Bacillati</taxon>
        <taxon>Bacillota</taxon>
        <taxon>Bacilli</taxon>
        <taxon>Bacillales</taxon>
        <taxon>Paenibacillaceae</taxon>
        <taxon>Paenibacillus</taxon>
    </lineage>
</organism>
<keyword evidence="4 5" id="KW-0961">Cell wall biogenesis/degradation</keyword>
<dbReference type="PANTHER" id="PTHR34136:SF1">
    <property type="entry name" value="UDP-N-ACETYL-D-MANNOSAMINURONIC ACID TRANSFERASE"/>
    <property type="match status" value="1"/>
</dbReference>
<feature type="compositionally biased region" description="Low complexity" evidence="6">
    <location>
        <begin position="11"/>
        <end position="21"/>
    </location>
</feature>
<dbReference type="NCBIfam" id="TIGR00696">
    <property type="entry name" value="wecG_tagA_cpsF"/>
    <property type="match status" value="1"/>
</dbReference>
<comment type="catalytic activity">
    <reaction evidence="5">
        <text>UDP-N-acetyl-alpha-D-mannosamine + N-acetyl-alpha-D-glucosaminyl-di-trans,octa-cis-undecaprenyl diphosphate = N-acetyl-beta-D-mannosaminyl-(1-&gt;4)-N-acetyl-alpha-D-glucosaminyl di-trans,octa-cis-undecaprenyl diphosphate + UDP + H(+)</text>
        <dbReference type="Rhea" id="RHEA:16053"/>
        <dbReference type="ChEBI" id="CHEBI:15378"/>
        <dbReference type="ChEBI" id="CHEBI:58223"/>
        <dbReference type="ChEBI" id="CHEBI:62959"/>
        <dbReference type="ChEBI" id="CHEBI:68623"/>
        <dbReference type="ChEBI" id="CHEBI:132210"/>
        <dbReference type="EC" id="2.4.1.187"/>
    </reaction>
</comment>
<evidence type="ECO:0000256" key="2">
    <source>
        <dbReference type="ARBA" id="ARBA00022679"/>
    </source>
</evidence>
<comment type="pathway">
    <text evidence="5">Cell wall biogenesis; teichoic acid biosynthesis.</text>
</comment>
<evidence type="ECO:0000313" key="7">
    <source>
        <dbReference type="EMBL" id="GGA43921.1"/>
    </source>
</evidence>
<dbReference type="Pfam" id="PF03808">
    <property type="entry name" value="Glyco_tran_WecG"/>
    <property type="match status" value="1"/>
</dbReference>
<protein>
    <recommendedName>
        <fullName evidence="5">N-acetylglucosaminyldiphosphoundecaprenol N-acetyl-beta-D-mannosaminyltransferase</fullName>
        <ecNumber evidence="5">2.4.1.187</ecNumber>
    </recommendedName>
    <alternativeName>
        <fullName evidence="5">N-acetylmannosaminyltransferase</fullName>
    </alternativeName>
    <alternativeName>
        <fullName evidence="5">UDP-N-acetylmannosamine transferase</fullName>
    </alternativeName>
    <alternativeName>
        <fullName evidence="5">UDP-N-acetylmannosamine:N-acetylglucosaminyl pyrophosphorylundecaprenol N-acetylmannosaminyltransferase</fullName>
    </alternativeName>
</protein>
<evidence type="ECO:0000256" key="5">
    <source>
        <dbReference type="HAMAP-Rule" id="MF_02070"/>
    </source>
</evidence>
<comment type="similarity">
    <text evidence="5">Belongs to the glycosyltransferase 26 family. TagA/TarA subfamily.</text>
</comment>
<evidence type="ECO:0000256" key="3">
    <source>
        <dbReference type="ARBA" id="ARBA00022944"/>
    </source>
</evidence>
<sequence length="267" mass="29904">MNQVNQNKAIPNHSVPNNSVPNEAVPTVDLFGIRVSKWGMDDTVRYLAQAIESGTPHQVITANPIMVMAALEDPSYMEIMKKAELIVPDGTGVVWAAGKAGNPVKERVAGFDLLHELMKLGEQRAWKFYLLGSSPEVIQAAKDRLQMLYPGVKIVGWRDGYFKSEQDQEVVEAIQAAAPDVLFVARGADTQEPWIAKYKQQLAVPVMMGVGGSFDVISGRSKRAPKWMQKLRAEWLYRLIKEPTRYRRMLALPKFAVKVLREKENLG</sequence>
<dbReference type="InterPro" id="IPR034714">
    <property type="entry name" value="TagA_TarA"/>
</dbReference>
<comment type="caution">
    <text evidence="7">The sequence shown here is derived from an EMBL/GenBank/DDBJ whole genome shotgun (WGS) entry which is preliminary data.</text>
</comment>
<feature type="region of interest" description="Disordered" evidence="6">
    <location>
        <begin position="1"/>
        <end position="21"/>
    </location>
</feature>
<dbReference type="EMBL" id="BMHF01000011">
    <property type="protein sequence ID" value="GGA43921.1"/>
    <property type="molecule type" value="Genomic_DNA"/>
</dbReference>
<dbReference type="HAMAP" id="MF_02070">
    <property type="entry name" value="TagA_TarA"/>
    <property type="match status" value="1"/>
</dbReference>
<comment type="function">
    <text evidence="5">Catalyzes the conversion of GlcNAc-PP-undecaprenol into ManNAc-GlcNAc-PP-undecaprenol, the first committed lipid intermediate in the de novo synthesis of teichoic acid.</text>
</comment>
<accession>A0ABQ1GII7</accession>
<name>A0ABQ1GII7_9BACL</name>
<dbReference type="InterPro" id="IPR004629">
    <property type="entry name" value="WecG_TagA_CpsF"/>
</dbReference>
<dbReference type="EC" id="2.4.1.187" evidence="5"/>
<evidence type="ECO:0000256" key="4">
    <source>
        <dbReference type="ARBA" id="ARBA00023316"/>
    </source>
</evidence>
<keyword evidence="8" id="KW-1185">Reference proteome</keyword>
<evidence type="ECO:0000256" key="1">
    <source>
        <dbReference type="ARBA" id="ARBA00022676"/>
    </source>
</evidence>